<sequence length="271" mass="30479">MKSSIGDQMSPRARFASDMEHRRKDAGMSQATLSTRMLCHTSLVSHIERGRRTPTLDFAEALDRVFQLDSHFAKLHRQISHSPTLGWFARWVEEIEPQALILQTWDPLLVPGLLQTPEYSRATFSTMTPADRVEERVQARARRTQIFEHPNPPVFLALIEESVLHRPLGGTDVFVHQLRHLLELSRHPRITVQLVPIAAGCAAGMMSAFALARLRNGAEVVSADSVLTGHVTGDHDSVASLKMRYDNIRADAYSQSVSQQSIEDAVRKWTK</sequence>
<dbReference type="CDD" id="cd00093">
    <property type="entry name" value="HTH_XRE"/>
    <property type="match status" value="1"/>
</dbReference>
<evidence type="ECO:0000259" key="2">
    <source>
        <dbReference type="PROSITE" id="PS50943"/>
    </source>
</evidence>
<feature type="domain" description="HTH cro/C1-type" evidence="2">
    <location>
        <begin position="19"/>
        <end position="73"/>
    </location>
</feature>
<dbReference type="RefSeq" id="WP_189144279.1">
    <property type="nucleotide sequence ID" value="NZ_BMNK01000022.1"/>
</dbReference>
<dbReference type="Pfam" id="PF19054">
    <property type="entry name" value="DUF5753"/>
    <property type="match status" value="1"/>
</dbReference>
<accession>A0A918E9M1</accession>
<feature type="region of interest" description="Disordered" evidence="1">
    <location>
        <begin position="1"/>
        <end position="22"/>
    </location>
</feature>
<dbReference type="GO" id="GO:0003677">
    <property type="term" value="F:DNA binding"/>
    <property type="evidence" value="ECO:0007669"/>
    <property type="project" value="InterPro"/>
</dbReference>
<dbReference type="PROSITE" id="PS50943">
    <property type="entry name" value="HTH_CROC1"/>
    <property type="match status" value="1"/>
</dbReference>
<evidence type="ECO:0000313" key="3">
    <source>
        <dbReference type="EMBL" id="GGP17030.1"/>
    </source>
</evidence>
<dbReference type="SUPFAM" id="SSF47413">
    <property type="entry name" value="lambda repressor-like DNA-binding domains"/>
    <property type="match status" value="1"/>
</dbReference>
<dbReference type="InterPro" id="IPR010982">
    <property type="entry name" value="Lambda_DNA-bd_dom_sf"/>
</dbReference>
<dbReference type="SMART" id="SM00530">
    <property type="entry name" value="HTH_XRE"/>
    <property type="match status" value="1"/>
</dbReference>
<evidence type="ECO:0000313" key="4">
    <source>
        <dbReference type="Proteomes" id="UP000660745"/>
    </source>
</evidence>
<dbReference type="Pfam" id="PF13560">
    <property type="entry name" value="HTH_31"/>
    <property type="match status" value="1"/>
</dbReference>
<dbReference type="AlphaFoldDB" id="A0A918E9M1"/>
<dbReference type="EMBL" id="BMNK01000022">
    <property type="protein sequence ID" value="GGP17030.1"/>
    <property type="molecule type" value="Genomic_DNA"/>
</dbReference>
<comment type="caution">
    <text evidence="3">The sequence shown here is derived from an EMBL/GenBank/DDBJ whole genome shotgun (WGS) entry which is preliminary data.</text>
</comment>
<protein>
    <submittedName>
        <fullName evidence="3">Transcriptional regulator</fullName>
    </submittedName>
</protein>
<dbReference type="InterPro" id="IPR001387">
    <property type="entry name" value="Cro/C1-type_HTH"/>
</dbReference>
<evidence type="ECO:0000256" key="1">
    <source>
        <dbReference type="SAM" id="MobiDB-lite"/>
    </source>
</evidence>
<reference evidence="3" key="2">
    <citation type="submission" date="2020-09" db="EMBL/GenBank/DDBJ databases">
        <authorList>
            <person name="Sun Q."/>
            <person name="Zhou Y."/>
        </authorList>
    </citation>
    <scope>NUCLEOTIDE SEQUENCE</scope>
    <source>
        <strain evidence="3">CGMCC 4.7430</strain>
    </source>
</reference>
<dbReference type="Gene3D" id="1.10.260.40">
    <property type="entry name" value="lambda repressor-like DNA-binding domains"/>
    <property type="match status" value="1"/>
</dbReference>
<proteinExistence type="predicted"/>
<gene>
    <name evidence="3" type="ORF">GCM10012278_83250</name>
</gene>
<reference evidence="3" key="1">
    <citation type="journal article" date="2014" name="Int. J. Syst. Evol. Microbiol.">
        <title>Complete genome sequence of Corynebacterium casei LMG S-19264T (=DSM 44701T), isolated from a smear-ripened cheese.</title>
        <authorList>
            <consortium name="US DOE Joint Genome Institute (JGI-PGF)"/>
            <person name="Walter F."/>
            <person name="Albersmeier A."/>
            <person name="Kalinowski J."/>
            <person name="Ruckert C."/>
        </authorList>
    </citation>
    <scope>NUCLEOTIDE SEQUENCE</scope>
    <source>
        <strain evidence="3">CGMCC 4.7430</strain>
    </source>
</reference>
<dbReference type="Proteomes" id="UP000660745">
    <property type="component" value="Unassembled WGS sequence"/>
</dbReference>
<dbReference type="InterPro" id="IPR043917">
    <property type="entry name" value="DUF5753"/>
</dbReference>
<keyword evidence="4" id="KW-1185">Reference proteome</keyword>
<name>A0A918E9M1_9ACTN</name>
<organism evidence="3 4">
    <name type="scientific">Nonomuraea glycinis</name>
    <dbReference type="NCBI Taxonomy" id="2047744"/>
    <lineage>
        <taxon>Bacteria</taxon>
        <taxon>Bacillati</taxon>
        <taxon>Actinomycetota</taxon>
        <taxon>Actinomycetes</taxon>
        <taxon>Streptosporangiales</taxon>
        <taxon>Streptosporangiaceae</taxon>
        <taxon>Nonomuraea</taxon>
    </lineage>
</organism>